<dbReference type="AlphaFoldDB" id="A0A6L2LKC2"/>
<feature type="region of interest" description="Disordered" evidence="1">
    <location>
        <begin position="355"/>
        <end position="478"/>
    </location>
</feature>
<gene>
    <name evidence="3" type="ORF">Tci_033435</name>
</gene>
<feature type="compositionally biased region" description="Basic and acidic residues" evidence="1">
    <location>
        <begin position="425"/>
        <end position="464"/>
    </location>
</feature>
<dbReference type="EMBL" id="BKCJ010004506">
    <property type="protein sequence ID" value="GEU61457.1"/>
    <property type="molecule type" value="Genomic_DNA"/>
</dbReference>
<name>A0A6L2LKC2_TANCI</name>
<dbReference type="InterPro" id="IPR013103">
    <property type="entry name" value="RVT_2"/>
</dbReference>
<feature type="compositionally biased region" description="Low complexity" evidence="1">
    <location>
        <begin position="468"/>
        <end position="478"/>
    </location>
</feature>
<feature type="domain" description="Reverse transcriptase Ty1/copia-type" evidence="2">
    <location>
        <begin position="3"/>
        <end position="150"/>
    </location>
</feature>
<organism evidence="3">
    <name type="scientific">Tanacetum cinerariifolium</name>
    <name type="common">Dalmatian daisy</name>
    <name type="synonym">Chrysanthemum cinerariifolium</name>
    <dbReference type="NCBI Taxonomy" id="118510"/>
    <lineage>
        <taxon>Eukaryota</taxon>
        <taxon>Viridiplantae</taxon>
        <taxon>Streptophyta</taxon>
        <taxon>Embryophyta</taxon>
        <taxon>Tracheophyta</taxon>
        <taxon>Spermatophyta</taxon>
        <taxon>Magnoliopsida</taxon>
        <taxon>eudicotyledons</taxon>
        <taxon>Gunneridae</taxon>
        <taxon>Pentapetalae</taxon>
        <taxon>asterids</taxon>
        <taxon>campanulids</taxon>
        <taxon>Asterales</taxon>
        <taxon>Asteraceae</taxon>
        <taxon>Asteroideae</taxon>
        <taxon>Anthemideae</taxon>
        <taxon>Anthemidinae</taxon>
        <taxon>Tanacetum</taxon>
    </lineage>
</organism>
<evidence type="ECO:0000259" key="2">
    <source>
        <dbReference type="Pfam" id="PF07727"/>
    </source>
</evidence>
<proteinExistence type="predicted"/>
<evidence type="ECO:0000313" key="3">
    <source>
        <dbReference type="EMBL" id="GEU61457.1"/>
    </source>
</evidence>
<reference evidence="3" key="1">
    <citation type="journal article" date="2019" name="Sci. Rep.">
        <title>Draft genome of Tanacetum cinerariifolium, the natural source of mosquito coil.</title>
        <authorList>
            <person name="Yamashiro T."/>
            <person name="Shiraishi A."/>
            <person name="Satake H."/>
            <person name="Nakayama K."/>
        </authorList>
    </citation>
    <scope>NUCLEOTIDE SEQUENCE</scope>
</reference>
<comment type="caution">
    <text evidence="3">The sequence shown here is derived from an EMBL/GenBank/DDBJ whole genome shotgun (WGS) entry which is preliminary data.</text>
</comment>
<dbReference type="Pfam" id="PF07727">
    <property type="entry name" value="RVT_2"/>
    <property type="match status" value="1"/>
</dbReference>
<protein>
    <submittedName>
        <fullName evidence="3">Retrovirus-related Pol polyprotein from transposon TNT 1-94</fullName>
    </submittedName>
</protein>
<sequence length="905" mass="103532">MVITLKWIYKVKLDELGGILKNKSRLVACGYRQEERIDFEESFAPVARLKAIVIFLAYAAHQNMVVYQMDVKTVFLNCNLREEVYVSQPDGFVDQDNPNHVYKLKKALYGLKQAPRAWYDMLSSFLISQDFSKGSVDLTLFIRRNGNDLLLNHESRGNSTSFLEEKWVPKADIVKISSTNMRINPTMTPKEETYQVILDVIKNTSFYKAFLASADIDNRQLKKSRREIMPYPRFTKVIINHFLYINKSVPKALPSGLHTIEDDGVLSRMKLDTFKDHQRKQTGGKRVIRKKVLISAKDNIILEPDVALELGKSISLTEAAEEKATRQVYATHERIVTQSDLEPARTRPLGIAFRDTSSVSKKMSHDPSQKLKGVPNELIVILATSSEGTDEEKKDDDDDDDRSIDIEETDDEETDGEFMQDDVDKEMKDAEDAESRNGDKEISNTAKADAEKTKEVKDDNKKAELPPSSSSLSVSSGFARSSLNNTGNSYINFDNNFPRPHYVTTISRVLQQSTTPIPTPPITTEAPPVTTISDTLPAISQIVSVLKKDVQEIKVVDHTTLLFASLRSKIPLAVNAYLESSLGDALQKYPLTFDELMATPIFFSKFTMNRLKKDKLTKAHLVGPVYNLLKDICQRDRCPYDSSKPLTLKGRPGRLTVPLEYLFNNDLEYLKVSDPEKNYTTSITKTTAARYELVGIEDMIPNLWSVTKKILSVVSVKIKKLHGYGYLEEIVVRRVDRQKYKFKEGDFVILHLNDIENMLLLIAQHKLLNLKGSDIVDLVVALRMFTRSLNIKRRVKDVQLGVESYQKKLNLMKPQQDFPRISTKELYTPLFDPPGTVYEDLNKQKRVMLADKLYKFLDWTLKLVRDELHHRILNFRLGYNNEMSMRKWSAIDNRRSRLMVELINK</sequence>
<accession>A0A6L2LKC2</accession>
<evidence type="ECO:0000256" key="1">
    <source>
        <dbReference type="SAM" id="MobiDB-lite"/>
    </source>
</evidence>
<feature type="compositionally biased region" description="Acidic residues" evidence="1">
    <location>
        <begin position="388"/>
        <end position="424"/>
    </location>
</feature>